<gene>
    <name evidence="1" type="ORF">CURHAP_LOCUS6633</name>
    <name evidence="2" type="ORF">ORAREDHAP_LOCUS6667</name>
</gene>
<keyword evidence="4" id="KW-1185">Reference proteome</keyword>
<sequence length="62" mass="6856">MAAQFTSKPKIVNSNSNLLPFAPFSLFQAVGNQVEEGACRLHMVPRVPIINALLTNIRDVYL</sequence>
<evidence type="ECO:0000313" key="3">
    <source>
        <dbReference type="Proteomes" id="UP000507222"/>
    </source>
</evidence>
<evidence type="ECO:0000313" key="2">
    <source>
        <dbReference type="EMBL" id="CAB4295327.1"/>
    </source>
</evidence>
<reference evidence="4" key="1">
    <citation type="journal article" date="2020" name="Genome Biol.">
        <title>Gamete binning: chromosome-level and haplotype-resolved genome assembly enabled by high-throughput single-cell sequencing of gamete genomes.</title>
        <authorList>
            <person name="Campoy J.A."/>
            <person name="Sun H."/>
            <person name="Goel M."/>
            <person name="Jiao W.-B."/>
            <person name="Folz-Donahue K."/>
            <person name="Wang N."/>
            <person name="Rubio M."/>
            <person name="Liu C."/>
            <person name="Kukat C."/>
            <person name="Ruiz D."/>
            <person name="Huettel B."/>
            <person name="Schneeberger K."/>
        </authorList>
    </citation>
    <scope>NUCLEOTIDE SEQUENCE [LARGE SCALE GENOMIC DNA]</scope>
    <source>
        <strain evidence="4">cv. Rojo Pasion</strain>
    </source>
</reference>
<dbReference type="EMBL" id="CAEKDK010000001">
    <property type="protein sequence ID" value="CAB4264716.1"/>
    <property type="molecule type" value="Genomic_DNA"/>
</dbReference>
<name>A0A6J5W5Z6_PRUAR</name>
<dbReference type="AlphaFoldDB" id="A0A6J5W5Z6"/>
<dbReference type="EMBL" id="CAEKKB010000001">
    <property type="protein sequence ID" value="CAB4295327.1"/>
    <property type="molecule type" value="Genomic_DNA"/>
</dbReference>
<organism evidence="2 4">
    <name type="scientific">Prunus armeniaca</name>
    <name type="common">Apricot</name>
    <name type="synonym">Armeniaca vulgaris</name>
    <dbReference type="NCBI Taxonomy" id="36596"/>
    <lineage>
        <taxon>Eukaryota</taxon>
        <taxon>Viridiplantae</taxon>
        <taxon>Streptophyta</taxon>
        <taxon>Embryophyta</taxon>
        <taxon>Tracheophyta</taxon>
        <taxon>Spermatophyta</taxon>
        <taxon>Magnoliopsida</taxon>
        <taxon>eudicotyledons</taxon>
        <taxon>Gunneridae</taxon>
        <taxon>Pentapetalae</taxon>
        <taxon>rosids</taxon>
        <taxon>fabids</taxon>
        <taxon>Rosales</taxon>
        <taxon>Rosaceae</taxon>
        <taxon>Amygdaloideae</taxon>
        <taxon>Amygdaleae</taxon>
        <taxon>Prunus</taxon>
    </lineage>
</organism>
<reference evidence="2 3" key="2">
    <citation type="submission" date="2020-05" db="EMBL/GenBank/DDBJ databases">
        <authorList>
            <person name="Campoy J."/>
            <person name="Schneeberger K."/>
            <person name="Spophaly S."/>
        </authorList>
    </citation>
    <scope>NUCLEOTIDE SEQUENCE [LARGE SCALE GENOMIC DNA]</scope>
    <source>
        <strain evidence="2">PruArmRojPasFocal</strain>
    </source>
</reference>
<protein>
    <submittedName>
        <fullName evidence="2">Uncharacterized protein</fullName>
    </submittedName>
</protein>
<evidence type="ECO:0000313" key="4">
    <source>
        <dbReference type="Proteomes" id="UP000507245"/>
    </source>
</evidence>
<dbReference type="Proteomes" id="UP000507245">
    <property type="component" value="Unassembled WGS sequence"/>
</dbReference>
<evidence type="ECO:0000313" key="1">
    <source>
        <dbReference type="EMBL" id="CAB4264716.1"/>
    </source>
</evidence>
<accession>A0A6J5W5Z6</accession>
<proteinExistence type="predicted"/>
<dbReference type="Proteomes" id="UP000507222">
    <property type="component" value="Unassembled WGS sequence"/>
</dbReference>